<protein>
    <submittedName>
        <fullName evidence="2">Ubiquitin-conjugating enzyme E2</fullName>
    </submittedName>
</protein>
<sequence>VEKTSDVGEDNCETSRVGVVRSVNAKERTTCVRWIKPAARADDPREFDEEIVSVYELEGHPDYDYRYGDVVFRLSPVTVCSEASVG</sequence>
<organism evidence="2 3">
    <name type="scientific">Trifolium medium</name>
    <dbReference type="NCBI Taxonomy" id="97028"/>
    <lineage>
        <taxon>Eukaryota</taxon>
        <taxon>Viridiplantae</taxon>
        <taxon>Streptophyta</taxon>
        <taxon>Embryophyta</taxon>
        <taxon>Tracheophyta</taxon>
        <taxon>Spermatophyta</taxon>
        <taxon>Magnoliopsida</taxon>
        <taxon>eudicotyledons</taxon>
        <taxon>Gunneridae</taxon>
        <taxon>Pentapetalae</taxon>
        <taxon>rosids</taxon>
        <taxon>fabids</taxon>
        <taxon>Fabales</taxon>
        <taxon>Fabaceae</taxon>
        <taxon>Papilionoideae</taxon>
        <taxon>50 kb inversion clade</taxon>
        <taxon>NPAAA clade</taxon>
        <taxon>Hologalegina</taxon>
        <taxon>IRL clade</taxon>
        <taxon>Trifolieae</taxon>
        <taxon>Trifolium</taxon>
    </lineage>
</organism>
<proteinExistence type="predicted"/>
<dbReference type="EMBL" id="LXQA010620255">
    <property type="protein sequence ID" value="MCI62517.1"/>
    <property type="molecule type" value="Genomic_DNA"/>
</dbReference>
<dbReference type="AlphaFoldDB" id="A0A392TQ14"/>
<dbReference type="Proteomes" id="UP000265520">
    <property type="component" value="Unassembled WGS sequence"/>
</dbReference>
<evidence type="ECO:0000259" key="1">
    <source>
        <dbReference type="Pfam" id="PF23043"/>
    </source>
</evidence>
<keyword evidence="3" id="KW-1185">Reference proteome</keyword>
<reference evidence="2 3" key="1">
    <citation type="journal article" date="2018" name="Front. Plant Sci.">
        <title>Red Clover (Trifolium pratense) and Zigzag Clover (T. medium) - A Picture of Genomic Similarities and Differences.</title>
        <authorList>
            <person name="Dluhosova J."/>
            <person name="Istvanek J."/>
            <person name="Nedelnik J."/>
            <person name="Repkova J."/>
        </authorList>
    </citation>
    <scope>NUCLEOTIDE SEQUENCE [LARGE SCALE GENOMIC DNA]</scope>
    <source>
        <strain evidence="3">cv. 10/8</strain>
        <tissue evidence="2">Leaf</tissue>
    </source>
</reference>
<evidence type="ECO:0000313" key="2">
    <source>
        <dbReference type="EMBL" id="MCI62517.1"/>
    </source>
</evidence>
<feature type="non-terminal residue" evidence="2">
    <location>
        <position position="1"/>
    </location>
</feature>
<comment type="caution">
    <text evidence="2">The sequence shown here is derived from an EMBL/GenBank/DDBJ whole genome shotgun (WGS) entry which is preliminary data.</text>
</comment>
<accession>A0A392TQ14</accession>
<feature type="non-terminal residue" evidence="2">
    <location>
        <position position="86"/>
    </location>
</feature>
<dbReference type="Pfam" id="PF23043">
    <property type="entry name" value="SH3-B_UBE2O"/>
    <property type="match status" value="1"/>
</dbReference>
<evidence type="ECO:0000313" key="3">
    <source>
        <dbReference type="Proteomes" id="UP000265520"/>
    </source>
</evidence>
<dbReference type="InterPro" id="IPR057733">
    <property type="entry name" value="UBE2O-like_SH3-B"/>
</dbReference>
<feature type="domain" description="UBE2O-like SH3-B" evidence="1">
    <location>
        <begin position="11"/>
        <end position="62"/>
    </location>
</feature>
<name>A0A392TQ14_9FABA</name>